<proteinExistence type="predicted"/>
<dbReference type="AlphaFoldDB" id="A0A8T1TRV4"/>
<evidence type="ECO:0008006" key="4">
    <source>
        <dbReference type="Google" id="ProtNLM"/>
    </source>
</evidence>
<evidence type="ECO:0000313" key="3">
    <source>
        <dbReference type="Proteomes" id="UP000688947"/>
    </source>
</evidence>
<sequence length="176" mass="20258">MNSRSHYSPDLSPLSDDRLIGVVVQRVTRNCDDDRVESASQESPKIQHHPGHNPFPPLRAVRNQAVVRAAAGSFAKHRKTIASWRERCRIRQARYRKEQHQREENLVERICQLREEVEDLSQGLQLRLQAKCKPTNTNAWLLTTEYFRLFRHGYKEQVSVPASSPLETSTESAGLC</sequence>
<evidence type="ECO:0000313" key="2">
    <source>
        <dbReference type="EMBL" id="KAG6947379.1"/>
    </source>
</evidence>
<accession>A0A8T1TRV4</accession>
<gene>
    <name evidence="2" type="ORF">JG687_00016135</name>
</gene>
<name>A0A8T1TRV4_9STRA</name>
<comment type="caution">
    <text evidence="2">The sequence shown here is derived from an EMBL/GenBank/DDBJ whole genome shotgun (WGS) entry which is preliminary data.</text>
</comment>
<organism evidence="2 3">
    <name type="scientific">Phytophthora cactorum</name>
    <dbReference type="NCBI Taxonomy" id="29920"/>
    <lineage>
        <taxon>Eukaryota</taxon>
        <taxon>Sar</taxon>
        <taxon>Stramenopiles</taxon>
        <taxon>Oomycota</taxon>
        <taxon>Peronosporomycetes</taxon>
        <taxon>Peronosporales</taxon>
        <taxon>Peronosporaceae</taxon>
        <taxon>Phytophthora</taxon>
    </lineage>
</organism>
<protein>
    <recommendedName>
        <fullName evidence="4">BZIP domain-containing protein</fullName>
    </recommendedName>
</protein>
<dbReference type="Proteomes" id="UP000688947">
    <property type="component" value="Unassembled WGS sequence"/>
</dbReference>
<feature type="region of interest" description="Disordered" evidence="1">
    <location>
        <begin position="31"/>
        <end position="55"/>
    </location>
</feature>
<dbReference type="EMBL" id="JAENGZ010001559">
    <property type="protein sequence ID" value="KAG6947379.1"/>
    <property type="molecule type" value="Genomic_DNA"/>
</dbReference>
<evidence type="ECO:0000256" key="1">
    <source>
        <dbReference type="SAM" id="MobiDB-lite"/>
    </source>
</evidence>
<reference evidence="2" key="1">
    <citation type="submission" date="2021-01" db="EMBL/GenBank/DDBJ databases">
        <title>Phytophthora aleatoria, a newly-described species from Pinus radiata is distinct from Phytophthora cactorum isolates based on comparative genomics.</title>
        <authorList>
            <person name="Mcdougal R."/>
            <person name="Panda P."/>
            <person name="Williams N."/>
            <person name="Studholme D.J."/>
        </authorList>
    </citation>
    <scope>NUCLEOTIDE SEQUENCE</scope>
    <source>
        <strain evidence="2">NZFS 3830</strain>
    </source>
</reference>